<keyword evidence="3 9" id="KW-0732">Signal</keyword>
<evidence type="ECO:0000256" key="2">
    <source>
        <dbReference type="ARBA" id="ARBA00022448"/>
    </source>
</evidence>
<dbReference type="Gene3D" id="3.40.50.1980">
    <property type="entry name" value="Nitrogenase molybdenum iron protein domain"/>
    <property type="match status" value="2"/>
</dbReference>
<keyword evidence="4" id="KW-0862">Zinc</keyword>
<dbReference type="InterPro" id="IPR012674">
    <property type="entry name" value="Calycin"/>
</dbReference>
<evidence type="ECO:0000313" key="12">
    <source>
        <dbReference type="Proteomes" id="UP000005926"/>
    </source>
</evidence>
<dbReference type="PANTHER" id="PTHR42953">
    <property type="entry name" value="HIGH-AFFINITY ZINC UPTAKE SYSTEM PROTEIN ZNUA-RELATED"/>
    <property type="match status" value="1"/>
</dbReference>
<dbReference type="InterPro" id="IPR006129">
    <property type="entry name" value="AdhesinB"/>
</dbReference>
<evidence type="ECO:0000313" key="11">
    <source>
        <dbReference type="EMBL" id="EEW36948.1"/>
    </source>
</evidence>
<evidence type="ECO:0000256" key="7">
    <source>
        <dbReference type="RuleBase" id="RU003512"/>
    </source>
</evidence>
<dbReference type="eggNOG" id="COG3443">
    <property type="taxonomic scope" value="Bacteria"/>
</dbReference>
<dbReference type="HOGENOM" id="CLU_016838_7_0_9"/>
<feature type="domain" description="ZinT" evidence="10">
    <location>
        <begin position="330"/>
        <end position="510"/>
    </location>
</feature>
<dbReference type="InterPro" id="IPR006128">
    <property type="entry name" value="Lipoprotein_PsaA-like"/>
</dbReference>
<keyword evidence="5" id="KW-0864">Zinc transport</keyword>
<dbReference type="PRINTS" id="PR00691">
    <property type="entry name" value="ADHESINB"/>
</dbReference>
<dbReference type="InterPro" id="IPR050492">
    <property type="entry name" value="Bact_metal-bind_prot9"/>
</dbReference>
<dbReference type="STRING" id="638301.HMPREF0444_1166"/>
<feature type="signal peptide" evidence="9">
    <location>
        <begin position="1"/>
        <end position="21"/>
    </location>
</feature>
<dbReference type="RefSeq" id="WP_005607387.1">
    <property type="nucleotide sequence ID" value="NZ_CP102283.1"/>
</dbReference>
<keyword evidence="2 7" id="KW-0813">Transport</keyword>
<dbReference type="CDD" id="cd01017">
    <property type="entry name" value="AdcA"/>
    <property type="match status" value="1"/>
</dbReference>
<dbReference type="Pfam" id="PF01297">
    <property type="entry name" value="ZnuA"/>
    <property type="match status" value="1"/>
</dbReference>
<dbReference type="GeneID" id="78411919"/>
<evidence type="ECO:0000259" key="10">
    <source>
        <dbReference type="Pfam" id="PF09223"/>
    </source>
</evidence>
<proteinExistence type="inferred from homology"/>
<feature type="compositionally biased region" description="Basic and acidic residues" evidence="8">
    <location>
        <begin position="313"/>
        <end position="332"/>
    </location>
</feature>
<comment type="caution">
    <text evidence="11">The sequence shown here is derived from an EMBL/GenBank/DDBJ whole genome shotgun (WGS) entry which is preliminary data.</text>
</comment>
<evidence type="ECO:0000256" key="6">
    <source>
        <dbReference type="ARBA" id="ARBA00023065"/>
    </source>
</evidence>
<organism evidence="11 12">
    <name type="scientific">Granulicatella adiacens ATCC 49175</name>
    <dbReference type="NCBI Taxonomy" id="638301"/>
    <lineage>
        <taxon>Bacteria</taxon>
        <taxon>Bacillati</taxon>
        <taxon>Bacillota</taxon>
        <taxon>Bacilli</taxon>
        <taxon>Lactobacillales</taxon>
        <taxon>Carnobacteriaceae</taxon>
        <taxon>Granulicatella</taxon>
    </lineage>
</organism>
<gene>
    <name evidence="11" type="primary">adcA</name>
    <name evidence="11" type="ORF">HMPREF0444_1166</name>
</gene>
<dbReference type="GO" id="GO:0008270">
    <property type="term" value="F:zinc ion binding"/>
    <property type="evidence" value="ECO:0007669"/>
    <property type="project" value="InterPro"/>
</dbReference>
<dbReference type="eggNOG" id="COG0803">
    <property type="taxonomic scope" value="Bacteria"/>
</dbReference>
<feature type="chain" id="PRO_5039491936" evidence="9">
    <location>
        <begin position="22"/>
        <end position="510"/>
    </location>
</feature>
<keyword evidence="12" id="KW-1185">Reference proteome</keyword>
<dbReference type="PANTHER" id="PTHR42953:SF3">
    <property type="entry name" value="HIGH-AFFINITY ZINC UPTAKE SYSTEM PROTEIN ZNUA"/>
    <property type="match status" value="1"/>
</dbReference>
<dbReference type="Gene3D" id="2.40.128.20">
    <property type="match status" value="1"/>
</dbReference>
<evidence type="ECO:0000256" key="4">
    <source>
        <dbReference type="ARBA" id="ARBA00022833"/>
    </source>
</evidence>
<dbReference type="GO" id="GO:0006829">
    <property type="term" value="P:zinc ion transport"/>
    <property type="evidence" value="ECO:0007669"/>
    <property type="project" value="UniProtKB-KW"/>
</dbReference>
<dbReference type="SUPFAM" id="SSF50814">
    <property type="entry name" value="Lipocalins"/>
    <property type="match status" value="1"/>
</dbReference>
<dbReference type="PRINTS" id="PR00690">
    <property type="entry name" value="ADHESNFAMILY"/>
</dbReference>
<evidence type="ECO:0000256" key="5">
    <source>
        <dbReference type="ARBA" id="ARBA00022906"/>
    </source>
</evidence>
<accession>C8NGX1</accession>
<dbReference type="SUPFAM" id="SSF53807">
    <property type="entry name" value="Helical backbone' metal receptor"/>
    <property type="match status" value="1"/>
</dbReference>
<dbReference type="PROSITE" id="PS51257">
    <property type="entry name" value="PROKAR_LIPOPROTEIN"/>
    <property type="match status" value="1"/>
</dbReference>
<protein>
    <submittedName>
        <fullName evidence="11">ABC transporter, substrate-binding protein</fullName>
    </submittedName>
</protein>
<name>C8NGX1_9LACT</name>
<keyword evidence="6" id="KW-0406">Ion transport</keyword>
<dbReference type="AlphaFoldDB" id="C8NGX1"/>
<reference evidence="11 12" key="1">
    <citation type="submission" date="2009-08" db="EMBL/GenBank/DDBJ databases">
        <authorList>
            <person name="Muzny D."/>
            <person name="Qin X."/>
            <person name="Deng J."/>
            <person name="Jiang H."/>
            <person name="Liu Y."/>
            <person name="Qu J."/>
            <person name="Song X.-Z."/>
            <person name="Zhang L."/>
            <person name="Thornton R."/>
            <person name="Coyle M."/>
            <person name="Francisco L."/>
            <person name="Jackson L."/>
            <person name="Javaid M."/>
            <person name="Korchina V."/>
            <person name="Kovar C."/>
            <person name="Mata R."/>
            <person name="Mathew T."/>
            <person name="Ngo R."/>
            <person name="Nguyen L."/>
            <person name="Nguyen N."/>
            <person name="Okwuonu G."/>
            <person name="Ongeri F."/>
            <person name="Pham C."/>
            <person name="Simmons D."/>
            <person name="Wilczek-Boney K."/>
            <person name="Hale W."/>
            <person name="Jakkamsetti A."/>
            <person name="Pham P."/>
            <person name="Ruth R."/>
            <person name="San Lucas F."/>
            <person name="Warren J."/>
            <person name="Zhang J."/>
            <person name="Zhao Z."/>
            <person name="Zhou C."/>
            <person name="Zhu D."/>
            <person name="Lee S."/>
            <person name="Bess C."/>
            <person name="Blankenburg K."/>
            <person name="Forbes L."/>
            <person name="Fu Q."/>
            <person name="Gubbala S."/>
            <person name="Hirani K."/>
            <person name="Jayaseelan J.C."/>
            <person name="Lara F."/>
            <person name="Munidasa M."/>
            <person name="Palculict T."/>
            <person name="Patil S."/>
            <person name="Pu L.-L."/>
            <person name="Saada N."/>
            <person name="Tang L."/>
            <person name="Weissenberger G."/>
            <person name="Zhu Y."/>
            <person name="Hemphill L."/>
            <person name="Shang Y."/>
            <person name="Youmans B."/>
            <person name="Ayvaz T."/>
            <person name="Ross M."/>
            <person name="Santibanez J."/>
            <person name="Aqrawi P."/>
            <person name="Gross S."/>
            <person name="Joshi V."/>
            <person name="Fowler G."/>
            <person name="Nazareth L."/>
            <person name="Reid J."/>
            <person name="Worley K."/>
            <person name="Petrosino J."/>
            <person name="Highlander S."/>
            <person name="Gibbs R."/>
        </authorList>
    </citation>
    <scope>NUCLEOTIDE SEQUENCE [LARGE SCALE GENOMIC DNA]</scope>
    <source>
        <strain evidence="11 12">ATCC 49175</strain>
    </source>
</reference>
<evidence type="ECO:0000256" key="9">
    <source>
        <dbReference type="SAM" id="SignalP"/>
    </source>
</evidence>
<evidence type="ECO:0000256" key="3">
    <source>
        <dbReference type="ARBA" id="ARBA00022729"/>
    </source>
</evidence>
<dbReference type="Proteomes" id="UP000005926">
    <property type="component" value="Unassembled WGS sequence"/>
</dbReference>
<evidence type="ECO:0000256" key="1">
    <source>
        <dbReference type="ARBA" id="ARBA00011028"/>
    </source>
</evidence>
<sequence length="510" mass="57916">MKKTTFIGFLMLFLLVVAGCATNNSNTSSSQTKQGKLKISTTFYPIYDFTKNIVGDEADVSLVIGAGVEPHDYEPSAKEIAKMSEADALVYDSEYMETWIPTVLKTLSDSKVKPISATKDMVLLPGGEEEEHDHDHSEEGHSHEYDPHVWLSPERAIKMVQTITKQLVEAFPDRKEVFEKNANAYIEKLTALHNDYTNAFKDAKQKNFVTQHTAFRYLALDYNLNQVGITGISPEAEPSASRLAELTKYVKENDIKVIYFEENASEKIAKTLADETGVELAVLNPIESLTKEQMDKGEDYISVMRENLAALKKTTDQPGKDIQPEKTTDNKTVHNGYFEDSAVKDRTLSDYAGEWQSVYPYLVDGTLDQVFDYKAKLKKTMTKEEFKDYYTKGYKSDITNINITDKTMEFKKEDGTTVKAEYKYVGYKILTYKKGNRGVRFLFEAVTPVEGAPKYVQFSDHNIAPVKAEHFHIFMGNESQEKLLEEMDNWPTYYPTKLSGLEIAQEMLAH</sequence>
<dbReference type="EMBL" id="ACKZ01000020">
    <property type="protein sequence ID" value="EEW36948.1"/>
    <property type="molecule type" value="Genomic_DNA"/>
</dbReference>
<dbReference type="InterPro" id="IPR006127">
    <property type="entry name" value="ZnuA-like"/>
</dbReference>
<evidence type="ECO:0000256" key="8">
    <source>
        <dbReference type="SAM" id="MobiDB-lite"/>
    </source>
</evidence>
<comment type="similarity">
    <text evidence="1 7">Belongs to the bacterial solute-binding protein 9 family.</text>
</comment>
<dbReference type="InterPro" id="IPR015304">
    <property type="entry name" value="ZinT_dom"/>
</dbReference>
<dbReference type="Pfam" id="PF09223">
    <property type="entry name" value="ZinT"/>
    <property type="match status" value="1"/>
</dbReference>
<dbReference type="GO" id="GO:0007155">
    <property type="term" value="P:cell adhesion"/>
    <property type="evidence" value="ECO:0007669"/>
    <property type="project" value="InterPro"/>
</dbReference>
<feature type="region of interest" description="Disordered" evidence="8">
    <location>
        <begin position="313"/>
        <end position="333"/>
    </location>
</feature>